<evidence type="ECO:0000313" key="6">
    <source>
        <dbReference type="Proteomes" id="UP000660262"/>
    </source>
</evidence>
<keyword evidence="1" id="KW-0813">Transport</keyword>
<reference evidence="5" key="1">
    <citation type="submission" date="2020-10" db="EMBL/GenBank/DDBJ databases">
        <title>Unveiling of a novel bifunctional photoreceptor, Dualchrome1, isolated from a cosmopolitan green alga.</title>
        <authorList>
            <person name="Suzuki S."/>
            <person name="Kawachi M."/>
        </authorList>
    </citation>
    <scope>NUCLEOTIDE SEQUENCE</scope>
    <source>
        <strain evidence="5">NIES 2893</strain>
    </source>
</reference>
<dbReference type="Proteomes" id="UP000660262">
    <property type="component" value="Unassembled WGS sequence"/>
</dbReference>
<dbReference type="CDD" id="cd03225">
    <property type="entry name" value="ABC_cobalt_CbiO_domain1"/>
    <property type="match status" value="1"/>
</dbReference>
<dbReference type="InterPro" id="IPR050095">
    <property type="entry name" value="ECF_ABC_transporter_ATP-bd"/>
</dbReference>
<dbReference type="PROSITE" id="PS00211">
    <property type="entry name" value="ABC_TRANSPORTER_1"/>
    <property type="match status" value="1"/>
</dbReference>
<evidence type="ECO:0000256" key="3">
    <source>
        <dbReference type="ARBA" id="ARBA00022840"/>
    </source>
</evidence>
<dbReference type="Gene3D" id="3.40.50.300">
    <property type="entry name" value="P-loop containing nucleotide triphosphate hydrolases"/>
    <property type="match status" value="1"/>
</dbReference>
<dbReference type="GO" id="GO:0042626">
    <property type="term" value="F:ATPase-coupled transmembrane transporter activity"/>
    <property type="evidence" value="ECO:0007669"/>
    <property type="project" value="TreeGrafter"/>
</dbReference>
<dbReference type="OrthoDB" id="10255969at2759"/>
<dbReference type="GO" id="GO:0016887">
    <property type="term" value="F:ATP hydrolysis activity"/>
    <property type="evidence" value="ECO:0007669"/>
    <property type="project" value="InterPro"/>
</dbReference>
<evidence type="ECO:0000256" key="2">
    <source>
        <dbReference type="ARBA" id="ARBA00022741"/>
    </source>
</evidence>
<proteinExistence type="predicted"/>
<keyword evidence="3" id="KW-0067">ATP-binding</keyword>
<dbReference type="PANTHER" id="PTHR43553">
    <property type="entry name" value="HEAVY METAL TRANSPORTER"/>
    <property type="match status" value="1"/>
</dbReference>
<dbReference type="InterPro" id="IPR015856">
    <property type="entry name" value="ABC_transpr_CbiO/EcfA_su"/>
</dbReference>
<dbReference type="AlphaFoldDB" id="A0A830HCD1"/>
<organism evidence="5 6">
    <name type="scientific">Pycnococcus provasolii</name>
    <dbReference type="NCBI Taxonomy" id="41880"/>
    <lineage>
        <taxon>Eukaryota</taxon>
        <taxon>Viridiplantae</taxon>
        <taxon>Chlorophyta</taxon>
        <taxon>Pseudoscourfieldiophyceae</taxon>
        <taxon>Pseudoscourfieldiales</taxon>
        <taxon>Pycnococcaceae</taxon>
        <taxon>Pycnococcus</taxon>
    </lineage>
</organism>
<gene>
    <name evidence="5" type="ORF">PPROV_000377800</name>
</gene>
<dbReference type="GO" id="GO:0005524">
    <property type="term" value="F:ATP binding"/>
    <property type="evidence" value="ECO:0007669"/>
    <property type="project" value="UniProtKB-KW"/>
</dbReference>
<evidence type="ECO:0000313" key="5">
    <source>
        <dbReference type="EMBL" id="GHP05026.1"/>
    </source>
</evidence>
<sequence length="234" mass="24998">MSPTEESEGVVLAARKLGYHPPSAPKPLLTDVSIDLRAGQCGLVTGISGSGKTTLLRVLSGLAPGGGETGQVCVDGKMADTAARRRAVGVVFQQPSRHFVADTLVAEFTYAWPPADKEPREVRLRRAAEVQGCLALLGLASLPLDAKLDTLSGGQQRRVAIAAQLARQPHALLLDEPFAGLDWRSRQGLLPLLRAAARDTNRAVLIVSHDNEELRAVADAEWRMDVGGTCERIL</sequence>
<dbReference type="InterPro" id="IPR017871">
    <property type="entry name" value="ABC_transporter-like_CS"/>
</dbReference>
<dbReference type="GO" id="GO:0016020">
    <property type="term" value="C:membrane"/>
    <property type="evidence" value="ECO:0007669"/>
    <property type="project" value="InterPro"/>
</dbReference>
<dbReference type="InterPro" id="IPR003439">
    <property type="entry name" value="ABC_transporter-like_ATP-bd"/>
</dbReference>
<dbReference type="EMBL" id="BNJQ01000009">
    <property type="protein sequence ID" value="GHP05026.1"/>
    <property type="molecule type" value="Genomic_DNA"/>
</dbReference>
<dbReference type="PROSITE" id="PS50893">
    <property type="entry name" value="ABC_TRANSPORTER_2"/>
    <property type="match status" value="1"/>
</dbReference>
<protein>
    <recommendedName>
        <fullName evidence="4">ABC transporter domain-containing protein</fullName>
    </recommendedName>
</protein>
<dbReference type="Pfam" id="PF00005">
    <property type="entry name" value="ABC_tran"/>
    <property type="match status" value="1"/>
</dbReference>
<dbReference type="PANTHER" id="PTHR43553:SF1">
    <property type="entry name" value="ABC TRANSPORTER I FAMILY MEMBER 11, CHLOROPLASTIC"/>
    <property type="match status" value="1"/>
</dbReference>
<evidence type="ECO:0000256" key="1">
    <source>
        <dbReference type="ARBA" id="ARBA00022448"/>
    </source>
</evidence>
<dbReference type="InterPro" id="IPR003593">
    <property type="entry name" value="AAA+_ATPase"/>
</dbReference>
<name>A0A830HCD1_9CHLO</name>
<keyword evidence="2" id="KW-0547">Nucleotide-binding</keyword>
<comment type="caution">
    <text evidence="5">The sequence shown here is derived from an EMBL/GenBank/DDBJ whole genome shotgun (WGS) entry which is preliminary data.</text>
</comment>
<dbReference type="GO" id="GO:0009941">
    <property type="term" value="C:chloroplast envelope"/>
    <property type="evidence" value="ECO:0007669"/>
    <property type="project" value="TreeGrafter"/>
</dbReference>
<evidence type="ECO:0000259" key="4">
    <source>
        <dbReference type="PROSITE" id="PS50893"/>
    </source>
</evidence>
<accession>A0A830HCD1</accession>
<keyword evidence="6" id="KW-1185">Reference proteome</keyword>
<feature type="domain" description="ABC transporter" evidence="4">
    <location>
        <begin position="12"/>
        <end position="233"/>
    </location>
</feature>
<dbReference type="InterPro" id="IPR027417">
    <property type="entry name" value="P-loop_NTPase"/>
</dbReference>
<dbReference type="SUPFAM" id="SSF52540">
    <property type="entry name" value="P-loop containing nucleoside triphosphate hydrolases"/>
    <property type="match status" value="1"/>
</dbReference>
<dbReference type="SMART" id="SM00382">
    <property type="entry name" value="AAA"/>
    <property type="match status" value="1"/>
</dbReference>